<name>A0AAD8PE74_BABGI</name>
<evidence type="ECO:0008006" key="3">
    <source>
        <dbReference type="Google" id="ProtNLM"/>
    </source>
</evidence>
<dbReference type="EMBL" id="JAVEPI010000002">
    <property type="protein sequence ID" value="KAK1443431.1"/>
    <property type="molecule type" value="Genomic_DNA"/>
</dbReference>
<sequence length="379" mass="42425">MGFPGIAGFESHYSRIYGSRWQGISKALKSDTLYTTLIPPFISKIPEQSELEGVEPCVTSEELEGVTYYRATDLPFCYEAVEYRTCDPDCPDPTDIELFDKLAVFNSNSFVSRLSECAYTMEYAVAFACYSLGVKPGDKVLDMFSHTGGHSLIFSSLLFYEASQFALLSDGTKSTTEVVEMINKLKDKNSPIETALLVCSESRKTMHDKSVDMLKKYLPEKLLNSMCVQTVSYDPEDANLSRFGTFNRIFVRMPQLFDNACLSKWSERAVKQNSTKALTVLNSASKLLKEGGSIIYCNHSFDPLDNELVIHTLLKSRPGLREEPIDLEATIATLQERLIWKAQLPGLPKAETRTYGCALMPDDTPCGPLYICKLVSVNR</sequence>
<protein>
    <recommendedName>
        <fullName evidence="3">SAM-dependent MTase RsmB/NOP-type domain-containing protein</fullName>
    </recommendedName>
</protein>
<evidence type="ECO:0000313" key="1">
    <source>
        <dbReference type="EMBL" id="KAK1443431.1"/>
    </source>
</evidence>
<dbReference type="SUPFAM" id="SSF53335">
    <property type="entry name" value="S-adenosyl-L-methionine-dependent methyltransferases"/>
    <property type="match status" value="1"/>
</dbReference>
<comment type="caution">
    <text evidence="1">The sequence shown here is derived from an EMBL/GenBank/DDBJ whole genome shotgun (WGS) entry which is preliminary data.</text>
</comment>
<dbReference type="InterPro" id="IPR029063">
    <property type="entry name" value="SAM-dependent_MTases_sf"/>
</dbReference>
<organism evidence="1 2">
    <name type="scientific">Babesia gibsoni</name>
    <dbReference type="NCBI Taxonomy" id="33632"/>
    <lineage>
        <taxon>Eukaryota</taxon>
        <taxon>Sar</taxon>
        <taxon>Alveolata</taxon>
        <taxon>Apicomplexa</taxon>
        <taxon>Aconoidasida</taxon>
        <taxon>Piroplasmida</taxon>
        <taxon>Babesiidae</taxon>
        <taxon>Babesia</taxon>
    </lineage>
</organism>
<dbReference type="Proteomes" id="UP001230268">
    <property type="component" value="Unassembled WGS sequence"/>
</dbReference>
<evidence type="ECO:0000313" key="2">
    <source>
        <dbReference type="Proteomes" id="UP001230268"/>
    </source>
</evidence>
<dbReference type="AlphaFoldDB" id="A0AAD8PE74"/>
<proteinExistence type="predicted"/>
<dbReference type="Gene3D" id="3.40.50.150">
    <property type="entry name" value="Vaccinia Virus protein VP39"/>
    <property type="match status" value="1"/>
</dbReference>
<keyword evidence="2" id="KW-1185">Reference proteome</keyword>
<reference evidence="1" key="1">
    <citation type="submission" date="2023-08" db="EMBL/GenBank/DDBJ databases">
        <title>Draft sequence of the Babesia gibsoni genome.</title>
        <authorList>
            <person name="Yamagishi J.Y."/>
            <person name="Xuan X.X."/>
        </authorList>
    </citation>
    <scope>NUCLEOTIDE SEQUENCE</scope>
    <source>
        <strain evidence="1">Azabu</strain>
    </source>
</reference>
<gene>
    <name evidence="1" type="ORF">BgAZ_203070</name>
</gene>
<accession>A0AAD8PE74</accession>